<dbReference type="InterPro" id="IPR000743">
    <property type="entry name" value="Glyco_hydro_28"/>
</dbReference>
<dbReference type="EMBL" id="JAUJYO010000006">
    <property type="protein sequence ID" value="KAK1315215.1"/>
    <property type="molecule type" value="Genomic_DNA"/>
</dbReference>
<dbReference type="InterPro" id="IPR012334">
    <property type="entry name" value="Pectin_lyas_fold"/>
</dbReference>
<evidence type="ECO:0000256" key="1">
    <source>
        <dbReference type="ARBA" id="ARBA00008834"/>
    </source>
</evidence>
<name>A0AAV9EN57_ACOCL</name>
<keyword evidence="3 4" id="KW-0326">Glycosidase</keyword>
<evidence type="ECO:0000256" key="2">
    <source>
        <dbReference type="ARBA" id="ARBA00022801"/>
    </source>
</evidence>
<dbReference type="Proteomes" id="UP001180020">
    <property type="component" value="Unassembled WGS sequence"/>
</dbReference>
<reference evidence="5" key="1">
    <citation type="journal article" date="2023" name="Nat. Commun.">
        <title>Diploid and tetraploid genomes of Acorus and the evolution of monocots.</title>
        <authorList>
            <person name="Ma L."/>
            <person name="Liu K.W."/>
            <person name="Li Z."/>
            <person name="Hsiao Y.Y."/>
            <person name="Qi Y."/>
            <person name="Fu T."/>
            <person name="Tang G.D."/>
            <person name="Zhang D."/>
            <person name="Sun W.H."/>
            <person name="Liu D.K."/>
            <person name="Li Y."/>
            <person name="Chen G.Z."/>
            <person name="Liu X.D."/>
            <person name="Liao X.Y."/>
            <person name="Jiang Y.T."/>
            <person name="Yu X."/>
            <person name="Hao Y."/>
            <person name="Huang J."/>
            <person name="Zhao X.W."/>
            <person name="Ke S."/>
            <person name="Chen Y.Y."/>
            <person name="Wu W.L."/>
            <person name="Hsu J.L."/>
            <person name="Lin Y.F."/>
            <person name="Huang M.D."/>
            <person name="Li C.Y."/>
            <person name="Huang L."/>
            <person name="Wang Z.W."/>
            <person name="Zhao X."/>
            <person name="Zhong W.Y."/>
            <person name="Peng D.H."/>
            <person name="Ahmad S."/>
            <person name="Lan S."/>
            <person name="Zhang J.S."/>
            <person name="Tsai W.C."/>
            <person name="Van de Peer Y."/>
            <person name="Liu Z.J."/>
        </authorList>
    </citation>
    <scope>NUCLEOTIDE SEQUENCE</scope>
    <source>
        <strain evidence="5">CP</strain>
    </source>
</reference>
<comment type="caution">
    <text evidence="5">The sequence shown here is derived from an EMBL/GenBank/DDBJ whole genome shotgun (WGS) entry which is preliminary data.</text>
</comment>
<proteinExistence type="inferred from homology"/>
<dbReference type="GO" id="GO:0005975">
    <property type="term" value="P:carbohydrate metabolic process"/>
    <property type="evidence" value="ECO:0007669"/>
    <property type="project" value="InterPro"/>
</dbReference>
<organism evidence="5 6">
    <name type="scientific">Acorus calamus</name>
    <name type="common">Sweet flag</name>
    <dbReference type="NCBI Taxonomy" id="4465"/>
    <lineage>
        <taxon>Eukaryota</taxon>
        <taxon>Viridiplantae</taxon>
        <taxon>Streptophyta</taxon>
        <taxon>Embryophyta</taxon>
        <taxon>Tracheophyta</taxon>
        <taxon>Spermatophyta</taxon>
        <taxon>Magnoliopsida</taxon>
        <taxon>Liliopsida</taxon>
        <taxon>Acoraceae</taxon>
        <taxon>Acorus</taxon>
    </lineage>
</organism>
<evidence type="ECO:0000256" key="3">
    <source>
        <dbReference type="ARBA" id="ARBA00023295"/>
    </source>
</evidence>
<comment type="similarity">
    <text evidence="1 4">Belongs to the glycosyl hydrolase 28 family.</text>
</comment>
<dbReference type="AlphaFoldDB" id="A0AAV9EN57"/>
<evidence type="ECO:0000256" key="4">
    <source>
        <dbReference type="RuleBase" id="RU361169"/>
    </source>
</evidence>
<accession>A0AAV9EN57</accession>
<dbReference type="Pfam" id="PF00295">
    <property type="entry name" value="Glyco_hydro_28"/>
    <property type="match status" value="1"/>
</dbReference>
<keyword evidence="2 4" id="KW-0378">Hydrolase</keyword>
<dbReference type="Gene3D" id="2.160.20.10">
    <property type="entry name" value="Single-stranded right-handed beta-helix, Pectin lyase-like"/>
    <property type="match status" value="1"/>
</dbReference>
<evidence type="ECO:0000313" key="5">
    <source>
        <dbReference type="EMBL" id="KAK1315215.1"/>
    </source>
</evidence>
<reference evidence="5" key="2">
    <citation type="submission" date="2023-06" db="EMBL/GenBank/DDBJ databases">
        <authorList>
            <person name="Ma L."/>
            <person name="Liu K.-W."/>
            <person name="Li Z."/>
            <person name="Hsiao Y.-Y."/>
            <person name="Qi Y."/>
            <person name="Fu T."/>
            <person name="Tang G."/>
            <person name="Zhang D."/>
            <person name="Sun W.-H."/>
            <person name="Liu D.-K."/>
            <person name="Li Y."/>
            <person name="Chen G.-Z."/>
            <person name="Liu X.-D."/>
            <person name="Liao X.-Y."/>
            <person name="Jiang Y.-T."/>
            <person name="Yu X."/>
            <person name="Hao Y."/>
            <person name="Huang J."/>
            <person name="Zhao X.-W."/>
            <person name="Ke S."/>
            <person name="Chen Y.-Y."/>
            <person name="Wu W.-L."/>
            <person name="Hsu J.-L."/>
            <person name="Lin Y.-F."/>
            <person name="Huang M.-D."/>
            <person name="Li C.-Y."/>
            <person name="Huang L."/>
            <person name="Wang Z.-W."/>
            <person name="Zhao X."/>
            <person name="Zhong W.-Y."/>
            <person name="Peng D.-H."/>
            <person name="Ahmad S."/>
            <person name="Lan S."/>
            <person name="Zhang J.-S."/>
            <person name="Tsai W.-C."/>
            <person name="Van De Peer Y."/>
            <person name="Liu Z.-J."/>
        </authorList>
    </citation>
    <scope>NUCLEOTIDE SEQUENCE</scope>
    <source>
        <strain evidence="5">CP</strain>
        <tissue evidence="5">Leaves</tissue>
    </source>
</reference>
<keyword evidence="6" id="KW-1185">Reference proteome</keyword>
<dbReference type="GO" id="GO:0004650">
    <property type="term" value="F:polygalacturonase activity"/>
    <property type="evidence" value="ECO:0007669"/>
    <property type="project" value="InterPro"/>
</dbReference>
<sequence length="60" mass="6985">MDRSIWGSDRSYWIRFDEVQNLKFQGGGTFDGNGGVWWRNSCKINKSQPCKKAPTVWFVV</sequence>
<evidence type="ECO:0000313" key="6">
    <source>
        <dbReference type="Proteomes" id="UP001180020"/>
    </source>
</evidence>
<dbReference type="SUPFAM" id="SSF51126">
    <property type="entry name" value="Pectin lyase-like"/>
    <property type="match status" value="1"/>
</dbReference>
<protein>
    <submittedName>
        <fullName evidence="5">Uncharacterized protein</fullName>
    </submittedName>
</protein>
<dbReference type="InterPro" id="IPR011050">
    <property type="entry name" value="Pectin_lyase_fold/virulence"/>
</dbReference>
<gene>
    <name evidence="5" type="ORF">QJS10_CPA06g01818</name>
</gene>